<dbReference type="InterPro" id="IPR002888">
    <property type="entry name" value="2Fe-2S-bd"/>
</dbReference>
<feature type="binding site" evidence="20">
    <location>
        <position position="1037"/>
    </location>
    <ligand>
        <name>Mo-molybdopterin</name>
        <dbReference type="ChEBI" id="CHEBI:71302"/>
    </ligand>
    <ligandPart>
        <name>Mo</name>
        <dbReference type="ChEBI" id="CHEBI:28685"/>
    </ligandPart>
</feature>
<dbReference type="InterPro" id="IPR001041">
    <property type="entry name" value="2Fe-2S_ferredoxin-type"/>
</dbReference>
<evidence type="ECO:0000256" key="10">
    <source>
        <dbReference type="ARBA" id="ARBA00023002"/>
    </source>
</evidence>
<dbReference type="GO" id="GO:0006145">
    <property type="term" value="P:purine nucleobase catabolic process"/>
    <property type="evidence" value="ECO:0007669"/>
    <property type="project" value="UniProtKB-ARBA"/>
</dbReference>
<evidence type="ECO:0000256" key="18">
    <source>
        <dbReference type="PIRSR" id="PIRSR000127-1"/>
    </source>
</evidence>
<dbReference type="PANTHER" id="PTHR45444:SF3">
    <property type="entry name" value="XANTHINE DEHYDROGENASE"/>
    <property type="match status" value="1"/>
</dbReference>
<keyword evidence="6" id="KW-0285">Flavoprotein</keyword>
<dbReference type="InterPro" id="IPR016208">
    <property type="entry name" value="Ald_Oxase/xanthine_DH-like"/>
</dbReference>
<dbReference type="Gene3D" id="3.10.20.30">
    <property type="match status" value="1"/>
</dbReference>
<dbReference type="Gene3D" id="3.30.365.10">
    <property type="entry name" value="Aldehyde oxidase/xanthine dehydrogenase, molybdopterin binding domain"/>
    <property type="match status" value="4"/>
</dbReference>
<dbReference type="GO" id="GO:0004854">
    <property type="term" value="F:xanthine dehydrogenase activity"/>
    <property type="evidence" value="ECO:0007669"/>
    <property type="project" value="UniProtKB-EC"/>
</dbReference>
<dbReference type="PROSITE" id="PS00559">
    <property type="entry name" value="MOLYBDOPTERIN_EUK"/>
    <property type="match status" value="1"/>
</dbReference>
<dbReference type="InterPro" id="IPR022407">
    <property type="entry name" value="OxRdtase_Mopterin_BS"/>
</dbReference>
<dbReference type="GO" id="GO:0043546">
    <property type="term" value="F:molybdopterin cofactor binding"/>
    <property type="evidence" value="ECO:0007669"/>
    <property type="project" value="InterPro"/>
</dbReference>
<dbReference type="Gene3D" id="1.10.150.120">
    <property type="entry name" value="[2Fe-2S]-binding domain"/>
    <property type="match status" value="1"/>
</dbReference>
<organism evidence="24 25">
    <name type="scientific">Diplocarpon rosae</name>
    <dbReference type="NCBI Taxonomy" id="946125"/>
    <lineage>
        <taxon>Eukaryota</taxon>
        <taxon>Fungi</taxon>
        <taxon>Dikarya</taxon>
        <taxon>Ascomycota</taxon>
        <taxon>Pezizomycotina</taxon>
        <taxon>Leotiomycetes</taxon>
        <taxon>Helotiales</taxon>
        <taxon>Drepanopezizaceae</taxon>
        <taxon>Diplocarpon</taxon>
    </lineage>
</organism>
<comment type="cofactor">
    <cofactor evidence="20">
        <name>[2Fe-2S] cluster</name>
        <dbReference type="ChEBI" id="CHEBI:190135"/>
    </cofactor>
    <text evidence="20">Binds 2 [2Fe-2S] clusters.</text>
</comment>
<dbReference type="Gene3D" id="3.90.1170.50">
    <property type="entry name" value="Aldehyde oxidase/xanthine dehydrogenase, a/b hammerhead"/>
    <property type="match status" value="1"/>
</dbReference>
<dbReference type="Pfam" id="PF00111">
    <property type="entry name" value="Fer2"/>
    <property type="match status" value="1"/>
</dbReference>
<comment type="similarity">
    <text evidence="3">Belongs to the xanthine dehydrogenase family.</text>
</comment>
<evidence type="ECO:0000313" key="24">
    <source>
        <dbReference type="EMBL" id="KAK2625881.1"/>
    </source>
</evidence>
<dbReference type="InterPro" id="IPR037165">
    <property type="entry name" value="AldOxase/xan_DH_Mopterin-bd_sf"/>
</dbReference>
<dbReference type="PROSITE" id="PS51085">
    <property type="entry name" value="2FE2S_FER_2"/>
    <property type="match status" value="1"/>
</dbReference>
<dbReference type="InterPro" id="IPR036856">
    <property type="entry name" value="Ald_Oxase/Xan_DH_a/b_sf"/>
</dbReference>
<dbReference type="InterPro" id="IPR016169">
    <property type="entry name" value="FAD-bd_PCMH_sub2"/>
</dbReference>
<dbReference type="PIRSF" id="PIRSF000127">
    <property type="entry name" value="Xanthine_DH"/>
    <property type="match status" value="1"/>
</dbReference>
<reference evidence="24" key="1">
    <citation type="submission" date="2023-06" db="EMBL/GenBank/DDBJ databases">
        <title>Draft genome of Marssonina rosae.</title>
        <authorList>
            <person name="Cheng Q."/>
        </authorList>
    </citation>
    <scope>NUCLEOTIDE SEQUENCE</scope>
    <source>
        <strain evidence="24">R4</strain>
    </source>
</reference>
<keyword evidence="25" id="KW-1185">Reference proteome</keyword>
<comment type="cofactor">
    <cofactor evidence="15">
        <name>[2Fe-2S] cluster</name>
        <dbReference type="ChEBI" id="CHEBI:190135"/>
    </cofactor>
</comment>
<feature type="binding site" evidence="20">
    <location>
        <position position="58"/>
    </location>
    <ligand>
        <name>[2Fe-2S] cluster</name>
        <dbReference type="ChEBI" id="CHEBI:190135"/>
        <label>1</label>
    </ligand>
</feature>
<feature type="binding site" evidence="19">
    <location>
        <position position="553"/>
    </location>
    <ligand>
        <name>FAD</name>
        <dbReference type="ChEBI" id="CHEBI:57692"/>
    </ligand>
</feature>
<dbReference type="PROSITE" id="PS00197">
    <property type="entry name" value="2FE2S_FER_1"/>
    <property type="match status" value="1"/>
</dbReference>
<comment type="caution">
    <text evidence="24">The sequence shown here is derived from an EMBL/GenBank/DDBJ whole genome shotgun (WGS) entry which is preliminary data.</text>
</comment>
<dbReference type="Pfam" id="PF00941">
    <property type="entry name" value="FAD_binding_5"/>
    <property type="match status" value="1"/>
</dbReference>
<feature type="region of interest" description="Disordered" evidence="21">
    <location>
        <begin position="241"/>
        <end position="288"/>
    </location>
</feature>
<dbReference type="EC" id="1.17.1.4" evidence="4"/>
<dbReference type="FunFam" id="3.30.365.10:FF:000002">
    <property type="entry name" value="Xanthine dehydrogenase oxidase"/>
    <property type="match status" value="1"/>
</dbReference>
<dbReference type="InterPro" id="IPR046867">
    <property type="entry name" value="AldOxase/xan_DH_MoCoBD2"/>
</dbReference>
<evidence type="ECO:0000256" key="8">
    <source>
        <dbReference type="ARBA" id="ARBA00022723"/>
    </source>
</evidence>
<dbReference type="InterPro" id="IPR006058">
    <property type="entry name" value="2Fe2S_fd_BS"/>
</dbReference>
<dbReference type="FunFam" id="3.30.465.10:FF:000004">
    <property type="entry name" value="Xanthine dehydrogenase/oxidase"/>
    <property type="match status" value="1"/>
</dbReference>
<feature type="binding site" evidence="20">
    <location>
        <position position="923"/>
    </location>
    <ligand>
        <name>Mo-molybdopterin</name>
        <dbReference type="ChEBI" id="CHEBI:71302"/>
    </ligand>
    <ligandPart>
        <name>Mo</name>
        <dbReference type="ChEBI" id="CHEBI:28685"/>
    </ligandPart>
</feature>
<dbReference type="Pfam" id="PF01315">
    <property type="entry name" value="Ald_Xan_dh_C"/>
    <property type="match status" value="1"/>
</dbReference>
<dbReference type="Proteomes" id="UP001285354">
    <property type="component" value="Unassembled WGS sequence"/>
</dbReference>
<comment type="subcellular location">
    <subcellularLocation>
        <location evidence="2">Peroxisome</location>
    </subcellularLocation>
</comment>
<keyword evidence="12 20" id="KW-0411">Iron-sulfur</keyword>
<dbReference type="SMART" id="SM01092">
    <property type="entry name" value="CO_deh_flav_C"/>
    <property type="match status" value="1"/>
</dbReference>
<dbReference type="InterPro" id="IPR000674">
    <property type="entry name" value="Ald_Oxase/Xan_DH_a/b"/>
</dbReference>
<dbReference type="Pfam" id="PF20256">
    <property type="entry name" value="MoCoBD_2"/>
    <property type="match status" value="1"/>
</dbReference>
<evidence type="ECO:0000256" key="20">
    <source>
        <dbReference type="PIRSR" id="PIRSR000127-3"/>
    </source>
</evidence>
<feature type="binding site" evidence="20">
    <location>
        <position position="125"/>
    </location>
    <ligand>
        <name>[2Fe-2S] cluster</name>
        <dbReference type="ChEBI" id="CHEBI:190135"/>
        <label>2</label>
    </ligand>
</feature>
<evidence type="ECO:0000256" key="19">
    <source>
        <dbReference type="PIRSR" id="PIRSR000127-2"/>
    </source>
</evidence>
<evidence type="ECO:0000313" key="25">
    <source>
        <dbReference type="Proteomes" id="UP001285354"/>
    </source>
</evidence>
<feature type="binding site" evidence="19">
    <location>
        <position position="1005"/>
    </location>
    <ligand>
        <name>substrate</name>
    </ligand>
</feature>
<dbReference type="SUPFAM" id="SSF54665">
    <property type="entry name" value="CO dehydrogenase molybdoprotein N-domain-like"/>
    <property type="match status" value="1"/>
</dbReference>
<comment type="catalytic activity">
    <reaction evidence="17">
        <text>hypoxanthine + NAD(+) + H2O = xanthine + NADH + H(+)</text>
        <dbReference type="Rhea" id="RHEA:24670"/>
        <dbReference type="ChEBI" id="CHEBI:15377"/>
        <dbReference type="ChEBI" id="CHEBI:15378"/>
        <dbReference type="ChEBI" id="CHEBI:17368"/>
        <dbReference type="ChEBI" id="CHEBI:17712"/>
        <dbReference type="ChEBI" id="CHEBI:57540"/>
        <dbReference type="ChEBI" id="CHEBI:57945"/>
        <dbReference type="EC" id="1.17.1.4"/>
    </reaction>
</comment>
<feature type="binding site" evidence="19">
    <location>
        <position position="466"/>
    </location>
    <ligand>
        <name>FAD</name>
        <dbReference type="ChEBI" id="CHEBI:57692"/>
    </ligand>
</feature>
<accession>A0AAD9SY31</accession>
<dbReference type="FunFam" id="3.30.43.10:FF:000001">
    <property type="entry name" value="Xanthine dehydrogenase/oxidase"/>
    <property type="match status" value="1"/>
</dbReference>
<feature type="compositionally biased region" description="Low complexity" evidence="21">
    <location>
        <begin position="246"/>
        <end position="256"/>
    </location>
</feature>
<dbReference type="InterPro" id="IPR008274">
    <property type="entry name" value="AldOxase/xan_DH_MoCoBD1"/>
</dbReference>
<feature type="binding site" evidence="19">
    <location>
        <position position="1039"/>
    </location>
    <ligand>
        <name>substrate</name>
    </ligand>
</feature>
<keyword evidence="13" id="KW-0520">NAD</keyword>
<feature type="binding site" evidence="19">
    <location>
        <begin position="476"/>
        <end position="480"/>
    </location>
    <ligand>
        <name>FAD</name>
        <dbReference type="ChEBI" id="CHEBI:57692"/>
    </ligand>
</feature>
<dbReference type="InterPro" id="IPR036683">
    <property type="entry name" value="CO_DH_flav_C_dom_sf"/>
</dbReference>
<dbReference type="SMART" id="SM01008">
    <property type="entry name" value="Ald_Xan_dh_C"/>
    <property type="match status" value="1"/>
</dbReference>
<feature type="binding site" evidence="20">
    <location>
        <position position="169"/>
    </location>
    <ligand>
        <name>[2Fe-2S] cluster</name>
        <dbReference type="ChEBI" id="CHEBI:190135"/>
        <label>2</label>
    </ligand>
</feature>
<dbReference type="SUPFAM" id="SSF55447">
    <property type="entry name" value="CO dehydrogenase flavoprotein C-terminal domain-like"/>
    <property type="match status" value="1"/>
</dbReference>
<feature type="binding site" evidence="19">
    <location>
        <position position="927"/>
    </location>
    <ligand>
        <name>substrate</name>
    </ligand>
</feature>
<dbReference type="GO" id="GO:0005506">
    <property type="term" value="F:iron ion binding"/>
    <property type="evidence" value="ECO:0007669"/>
    <property type="project" value="InterPro"/>
</dbReference>
<name>A0AAD9SY31_9HELO</name>
<evidence type="ECO:0000256" key="17">
    <source>
        <dbReference type="ARBA" id="ARBA00049517"/>
    </source>
</evidence>
<dbReference type="InterPro" id="IPR036884">
    <property type="entry name" value="2Fe-2S-bd_dom_sf"/>
</dbReference>
<feature type="binding site" evidence="19">
    <location>
        <position position="489"/>
    </location>
    <ligand>
        <name>FAD</name>
        <dbReference type="ChEBI" id="CHEBI:57692"/>
    </ligand>
</feature>
<keyword evidence="8 20" id="KW-0479">Metal-binding</keyword>
<evidence type="ECO:0000256" key="4">
    <source>
        <dbReference type="ARBA" id="ARBA00013123"/>
    </source>
</evidence>
<proteinExistence type="inferred from homology"/>
<feature type="binding site" evidence="20">
    <location>
        <position position="53"/>
    </location>
    <ligand>
        <name>[2Fe-2S] cluster</name>
        <dbReference type="ChEBI" id="CHEBI:190135"/>
        <label>1</label>
    </ligand>
</feature>
<feature type="binding site" evidence="20">
    <location>
        <position position="892"/>
    </location>
    <ligand>
        <name>Mo-molybdopterin</name>
        <dbReference type="ChEBI" id="CHEBI:71302"/>
    </ligand>
    <ligandPart>
        <name>Mo</name>
        <dbReference type="ChEBI" id="CHEBI:28685"/>
    </ligandPart>
</feature>
<evidence type="ECO:0000256" key="6">
    <source>
        <dbReference type="ARBA" id="ARBA00022630"/>
    </source>
</evidence>
<sequence length="1464" mass="160769">MELTPEILSVFKESILTFYLNGMRVQLKDANPQWTLLDFIRSQHGLKGTKLGCGEGGCGACTVVLQVRGNHDEQKGRVKHMAVNACLFPLIGVEGKHVITVEGIGDVDNPHPLQERIAKLHGSQCGFCTPGIVMSLYALVRNSYDPVTKEYHLSASDIELEGHLDGNLCRCTGYKPILEAAKTFITEDLQGKIASSYISKAGVPSIDSKSEIIYRPESNLDRPLKNNGSCGRPGGCCRDGPKVSRKLSSSGELSKLSFDDSSETDSTSESATSCPGENETPINGAAYGKPMKSREIRGAVGDAVEGVKAASQLDIPPPEMKFGFPQIRFKLYSPVTELIFPPALRRHEKAPILFGTSTQFWLRPITLEQLLCIKDTYPSAKLVGGSSEVQVEIKFKNSLFPIAVYVSDIDELSKIAIPTDLYSMQELVIGANTTLTAVESVCRDLSPKLGYRGSVLEAIAKQLRYFAGRQIRNVASLAGNIATASPISDINPVLMACGATLTAQSISQGRLTLPMSAFFTGYRTTTLPPDAVITRIHIPIPASGTKELTKAYKQAKRKDDDIAVVTAAFRVRLDEAGAVSDISLVYGGMAPKTTEAKKTIKLMLGRKWDSQATLEGCMESLGGEFDLSFDVPGGMATYRKTLALSLFFRFWHETISDFGLGEVDRDLVHEIHRDISFGARDNYNPHEQRVVGKQVPHLSALKQNTGEAQYTDDIPKQDRELYGALVLSRRAHAKLVKVDWTPALGGGLALGYVDINSIPKESNLWGSVVKDEPFFADGEVFCHGQPIGLVYAETALQAQAAAKAVKIVYEDLPTILTIDEAIAANSFFRHGKMLKKGYALKHDMNGIWSKCDRVFEGVVRMGGQEHFYLETNAALVIPNKEDQSFEVWSSTQNTMEPQEFVAQVCGVPSSKVNVRVKRMGGAFGGKESRSVQLAVILAVAAKKTWRPVRCMLNRDEDMMTSGQRHPVQCRWKVGTATDGKLVALEADVYDNGGFSQDMSGAVMDRCCTHLENCYEIPHVLIRGHCCKTHTHSNTAFRGFGGPQAMFIAETYMSAVAEGLNIPIDELRRKNLYKTGDFTPFLQKIDQDWHIPMMLEQLRKEVEYDTRRAAIEKFNKEHRWRKRGMSMIPTKFGLSFATAVHLNQATASVKIYADGSILLHHGGTEMGQGLYTKMCQVAAQELNVPLDAIFTQDTTTYQSANASPTAASSGSDLNGMAVKNACDQLNERLQPFREKYGKDAPMKTLAHAAYLDRVSLTAAGYWKMPKIGYKWGSYDMTTVKPMYYYFTQGVAVSEVELDVLTGSHTVLRTDIKMDIGRSINPAIDYGQIEGAFVQGQGLFTMEESLWTRSGQLFTRGPGTYKIPGFSDIPQEFNVSFLQGVDWSHLRSIQSSKGVGEPPLFLGATVLFALREAVCSARRDNGVEEVLTLDSPATAERLRLAAGDAILKAGTVVPKEGERNFFVSVA</sequence>
<evidence type="ECO:0000256" key="5">
    <source>
        <dbReference type="ARBA" id="ARBA00022505"/>
    </source>
</evidence>
<keyword evidence="14" id="KW-0576">Peroxisome</keyword>
<feature type="domain" description="FAD-binding PCMH-type" evidence="23">
    <location>
        <begin position="354"/>
        <end position="543"/>
    </location>
</feature>
<evidence type="ECO:0000256" key="7">
    <source>
        <dbReference type="ARBA" id="ARBA00022714"/>
    </source>
</evidence>
<comment type="catalytic activity">
    <reaction evidence="16">
        <text>xanthine + NAD(+) + H2O = urate + NADH + H(+)</text>
        <dbReference type="Rhea" id="RHEA:16669"/>
        <dbReference type="ChEBI" id="CHEBI:15377"/>
        <dbReference type="ChEBI" id="CHEBI:15378"/>
        <dbReference type="ChEBI" id="CHEBI:17712"/>
        <dbReference type="ChEBI" id="CHEBI:17775"/>
        <dbReference type="ChEBI" id="CHEBI:57540"/>
        <dbReference type="ChEBI" id="CHEBI:57945"/>
        <dbReference type="EC" id="1.17.1.4"/>
    </reaction>
</comment>
<dbReference type="SUPFAM" id="SSF56003">
    <property type="entry name" value="Molybdenum cofactor-binding domain"/>
    <property type="match status" value="1"/>
</dbReference>
<dbReference type="Gene3D" id="3.30.43.10">
    <property type="entry name" value="Uridine Diphospho-n-acetylenolpyruvylglucosamine Reductase, domain 2"/>
    <property type="match status" value="1"/>
</dbReference>
<evidence type="ECO:0000256" key="2">
    <source>
        <dbReference type="ARBA" id="ARBA00004275"/>
    </source>
</evidence>
<dbReference type="Pfam" id="PF01799">
    <property type="entry name" value="Fer2_2"/>
    <property type="match status" value="1"/>
</dbReference>
<evidence type="ECO:0000256" key="16">
    <source>
        <dbReference type="ARBA" id="ARBA00049017"/>
    </source>
</evidence>
<evidence type="ECO:0000256" key="11">
    <source>
        <dbReference type="ARBA" id="ARBA00023004"/>
    </source>
</evidence>
<evidence type="ECO:0000256" key="13">
    <source>
        <dbReference type="ARBA" id="ARBA00023027"/>
    </source>
</evidence>
<comment type="cofactor">
    <cofactor evidence="20">
        <name>Mo-molybdopterin</name>
        <dbReference type="ChEBI" id="CHEBI:71302"/>
    </cofactor>
    <text evidence="20">Binds 1 Mo-molybdopterin (Mo-MPT) cofactor per subunit.</text>
</comment>
<dbReference type="SUPFAM" id="SSF54292">
    <property type="entry name" value="2Fe-2S ferredoxin-like"/>
    <property type="match status" value="1"/>
</dbReference>
<evidence type="ECO:0000256" key="1">
    <source>
        <dbReference type="ARBA" id="ARBA00001974"/>
    </source>
</evidence>
<keyword evidence="9 19" id="KW-0274">FAD</keyword>
<evidence type="ECO:0000256" key="21">
    <source>
        <dbReference type="SAM" id="MobiDB-lite"/>
    </source>
</evidence>
<keyword evidence="5 20" id="KW-0500">Molybdenum</keyword>
<feature type="binding site" evidence="20">
    <location>
        <position position="1206"/>
    </location>
    <ligand>
        <name>Mo-molybdopterin</name>
        <dbReference type="ChEBI" id="CHEBI:71302"/>
    </ligand>
    <ligandPart>
        <name>Mo</name>
        <dbReference type="ChEBI" id="CHEBI:28685"/>
    </ligandPart>
</feature>
<evidence type="ECO:0000256" key="9">
    <source>
        <dbReference type="ARBA" id="ARBA00022827"/>
    </source>
</evidence>
<feature type="binding site" evidence="20">
    <location>
        <position position="86"/>
    </location>
    <ligand>
        <name>[2Fe-2S] cluster</name>
        <dbReference type="ChEBI" id="CHEBI:190135"/>
        <label>1</label>
    </ligand>
</feature>
<evidence type="ECO:0000259" key="22">
    <source>
        <dbReference type="PROSITE" id="PS51085"/>
    </source>
</evidence>
<keyword evidence="11 20" id="KW-0408">Iron</keyword>
<dbReference type="InterPro" id="IPR012675">
    <property type="entry name" value="Beta-grasp_dom_sf"/>
</dbReference>
<dbReference type="InterPro" id="IPR005107">
    <property type="entry name" value="CO_DH_flav_C"/>
</dbReference>
<dbReference type="PROSITE" id="PS51387">
    <property type="entry name" value="FAD_PCMH"/>
    <property type="match status" value="1"/>
</dbReference>
<dbReference type="SUPFAM" id="SSF47741">
    <property type="entry name" value="CO dehydrogenase ISP C-domain like"/>
    <property type="match status" value="1"/>
</dbReference>
<dbReference type="InterPro" id="IPR036010">
    <property type="entry name" value="2Fe-2S_ferredoxin-like_sf"/>
</dbReference>
<feature type="domain" description="2Fe-2S ferredoxin-type" evidence="22">
    <location>
        <begin position="14"/>
        <end position="104"/>
    </location>
</feature>
<dbReference type="InterPro" id="IPR016166">
    <property type="entry name" value="FAD-bd_PCMH"/>
</dbReference>
<feature type="binding site" evidence="19">
    <location>
        <begin position="382"/>
        <end position="389"/>
    </location>
    <ligand>
        <name>FAD</name>
        <dbReference type="ChEBI" id="CHEBI:57692"/>
    </ligand>
</feature>
<dbReference type="FunFam" id="3.10.20.30:FF:000015">
    <property type="entry name" value="Aldehyde oxidase 1"/>
    <property type="match status" value="1"/>
</dbReference>
<feature type="binding site" evidence="20">
    <location>
        <position position="128"/>
    </location>
    <ligand>
        <name>[2Fe-2S] cluster</name>
        <dbReference type="ChEBI" id="CHEBI:190135"/>
        <label>2</label>
    </ligand>
</feature>
<evidence type="ECO:0000256" key="3">
    <source>
        <dbReference type="ARBA" id="ARBA00006849"/>
    </source>
</evidence>
<feature type="binding site" evidence="20">
    <location>
        <position position="61"/>
    </location>
    <ligand>
        <name>[2Fe-2S] cluster</name>
        <dbReference type="ChEBI" id="CHEBI:190135"/>
        <label>1</label>
    </ligand>
</feature>
<dbReference type="Pfam" id="PF03450">
    <property type="entry name" value="CO_deh_flav_C"/>
    <property type="match status" value="1"/>
</dbReference>
<dbReference type="GO" id="GO:0005777">
    <property type="term" value="C:peroxisome"/>
    <property type="evidence" value="ECO:0007669"/>
    <property type="project" value="UniProtKB-SubCell"/>
</dbReference>
<dbReference type="InterPro" id="IPR036318">
    <property type="entry name" value="FAD-bd_PCMH-like_sf"/>
</dbReference>
<comment type="cofactor">
    <cofactor evidence="1 19">
        <name>FAD</name>
        <dbReference type="ChEBI" id="CHEBI:57692"/>
    </cofactor>
</comment>
<evidence type="ECO:0000259" key="23">
    <source>
        <dbReference type="PROSITE" id="PS51387"/>
    </source>
</evidence>
<dbReference type="FunFam" id="3.30.365.10:FF:000004">
    <property type="entry name" value="Xanthine dehydrogenase oxidase"/>
    <property type="match status" value="1"/>
</dbReference>
<dbReference type="InterPro" id="IPR016167">
    <property type="entry name" value="FAD-bd_PCMH_sub1"/>
</dbReference>
<evidence type="ECO:0000256" key="14">
    <source>
        <dbReference type="ARBA" id="ARBA00023140"/>
    </source>
</evidence>
<dbReference type="EMBL" id="JAUBYV010000007">
    <property type="protein sequence ID" value="KAK2625881.1"/>
    <property type="molecule type" value="Genomic_DNA"/>
</dbReference>
<protein>
    <recommendedName>
        <fullName evidence="4">xanthine dehydrogenase</fullName>
        <ecNumber evidence="4">1.17.1.4</ecNumber>
    </recommendedName>
</protein>
<dbReference type="Gene3D" id="3.30.465.10">
    <property type="match status" value="1"/>
</dbReference>
<evidence type="ECO:0000256" key="15">
    <source>
        <dbReference type="ARBA" id="ARBA00034078"/>
    </source>
</evidence>
<feature type="compositionally biased region" description="Low complexity" evidence="21">
    <location>
        <begin position="264"/>
        <end position="273"/>
    </location>
</feature>
<dbReference type="SUPFAM" id="SSF56176">
    <property type="entry name" value="FAD-binding/transporter-associated domain-like"/>
    <property type="match status" value="1"/>
</dbReference>
<keyword evidence="7 20" id="KW-0001">2Fe-2S</keyword>
<dbReference type="GO" id="GO:0071949">
    <property type="term" value="F:FAD binding"/>
    <property type="evidence" value="ECO:0007669"/>
    <property type="project" value="InterPro"/>
</dbReference>
<evidence type="ECO:0000256" key="12">
    <source>
        <dbReference type="ARBA" id="ARBA00023014"/>
    </source>
</evidence>
<dbReference type="GO" id="GO:0051537">
    <property type="term" value="F:2 iron, 2 sulfur cluster binding"/>
    <property type="evidence" value="ECO:0007669"/>
    <property type="project" value="UniProtKB-KW"/>
</dbReference>
<feature type="binding site" evidence="20">
    <location>
        <position position="171"/>
    </location>
    <ligand>
        <name>[2Fe-2S] cluster</name>
        <dbReference type="ChEBI" id="CHEBI:190135"/>
        <label>2</label>
    </ligand>
</feature>
<gene>
    <name evidence="24" type="ORF">QTJ16_005193</name>
</gene>
<keyword evidence="10" id="KW-0560">Oxidoreductase</keyword>
<dbReference type="InterPro" id="IPR002346">
    <property type="entry name" value="Mopterin_DH_FAD-bd"/>
</dbReference>
<dbReference type="Gene3D" id="3.30.390.50">
    <property type="entry name" value="CO dehydrogenase flavoprotein, C-terminal domain"/>
    <property type="match status" value="1"/>
</dbReference>
<dbReference type="Pfam" id="PF02738">
    <property type="entry name" value="MoCoBD_1"/>
    <property type="match status" value="1"/>
</dbReference>
<feature type="active site" description="Proton acceptor" evidence="18">
    <location>
        <position position="1395"/>
    </location>
</feature>
<dbReference type="PANTHER" id="PTHR45444">
    <property type="entry name" value="XANTHINE DEHYDROGENASE"/>
    <property type="match status" value="1"/>
</dbReference>
<dbReference type="FunFam" id="3.30.365.10:FF:000003">
    <property type="entry name" value="Aldehyde oxidase 1"/>
    <property type="match status" value="1"/>
</dbReference>